<evidence type="ECO:0000313" key="1">
    <source>
        <dbReference type="EMBL" id="MFD2682737.1"/>
    </source>
</evidence>
<dbReference type="RefSeq" id="WP_071412736.1">
    <property type="nucleotide sequence ID" value="NZ_JBHUMF010000031.1"/>
</dbReference>
<accession>A0ABW5RVM1</accession>
<reference evidence="2" key="1">
    <citation type="journal article" date="2019" name="Int. J. Syst. Evol. Microbiol.">
        <title>The Global Catalogue of Microorganisms (GCM) 10K type strain sequencing project: providing services to taxonomists for standard genome sequencing and annotation.</title>
        <authorList>
            <consortium name="The Broad Institute Genomics Platform"/>
            <consortium name="The Broad Institute Genome Sequencing Center for Infectious Disease"/>
            <person name="Wu L."/>
            <person name="Ma J."/>
        </authorList>
    </citation>
    <scope>NUCLEOTIDE SEQUENCE [LARGE SCALE GENOMIC DNA]</scope>
    <source>
        <strain evidence="2">KCTC 3913</strain>
    </source>
</reference>
<name>A0ABW5RVM1_9BACI</name>
<organism evidence="1 2">
    <name type="scientific">Bacillus seohaeanensis</name>
    <dbReference type="NCBI Taxonomy" id="284580"/>
    <lineage>
        <taxon>Bacteria</taxon>
        <taxon>Bacillati</taxon>
        <taxon>Bacillota</taxon>
        <taxon>Bacilli</taxon>
        <taxon>Bacillales</taxon>
        <taxon>Bacillaceae</taxon>
        <taxon>Bacillus</taxon>
    </lineage>
</organism>
<dbReference type="EMBL" id="JBHUMF010000031">
    <property type="protein sequence ID" value="MFD2682737.1"/>
    <property type="molecule type" value="Genomic_DNA"/>
</dbReference>
<protein>
    <submittedName>
        <fullName evidence="1">Uncharacterized protein</fullName>
    </submittedName>
</protein>
<proteinExistence type="predicted"/>
<evidence type="ECO:0000313" key="2">
    <source>
        <dbReference type="Proteomes" id="UP001597506"/>
    </source>
</evidence>
<sequence length="106" mass="12206">MATNNHELEELVDSMVEKSLKKHLDEMLGMMSAEIKNENGNASIKQSGNGIVYVDNTGIAYAFILFYQYFMKEKIKDTDFDQMLDKLNNIVDDNRNSFKEIIEGMK</sequence>
<comment type="caution">
    <text evidence="1">The sequence shown here is derived from an EMBL/GenBank/DDBJ whole genome shotgun (WGS) entry which is preliminary data.</text>
</comment>
<keyword evidence="2" id="KW-1185">Reference proteome</keyword>
<dbReference type="Proteomes" id="UP001597506">
    <property type="component" value="Unassembled WGS sequence"/>
</dbReference>
<gene>
    <name evidence="1" type="ORF">ACFSUL_18515</name>
</gene>